<name>A0A150I0B5_9GAMM</name>
<dbReference type="SUPFAM" id="SSF55729">
    <property type="entry name" value="Acyl-CoA N-acyltransferases (Nat)"/>
    <property type="match status" value="1"/>
</dbReference>
<evidence type="ECO:0000259" key="4">
    <source>
        <dbReference type="PROSITE" id="PS51186"/>
    </source>
</evidence>
<evidence type="ECO:0000256" key="1">
    <source>
        <dbReference type="ARBA" id="ARBA00022679"/>
    </source>
</evidence>
<dbReference type="PATRIC" id="fig|52133.19.peg.243"/>
<keyword evidence="2" id="KW-0012">Acyltransferase</keyword>
<evidence type="ECO:0000313" key="5">
    <source>
        <dbReference type="EMBL" id="KXZ72807.1"/>
    </source>
</evidence>
<dbReference type="PROSITE" id="PS51186">
    <property type="entry name" value="GNAT"/>
    <property type="match status" value="1"/>
</dbReference>
<protein>
    <submittedName>
        <fullName evidence="5">Ribosomal-protein-S5-alanine N-acetyltransferase</fullName>
    </submittedName>
</protein>
<accession>A0A150I0B5</accession>
<dbReference type="AlphaFoldDB" id="A0A150I0B5"/>
<dbReference type="PANTHER" id="PTHR43792">
    <property type="entry name" value="GNAT FAMILY, PUTATIVE (AFU_ORTHOLOGUE AFUA_3G00765)-RELATED-RELATED"/>
    <property type="match status" value="1"/>
</dbReference>
<evidence type="ECO:0000313" key="6">
    <source>
        <dbReference type="Proteomes" id="UP000075544"/>
    </source>
</evidence>
<comment type="similarity">
    <text evidence="3">Belongs to the acetyltransferase family. RimJ subfamily.</text>
</comment>
<comment type="caution">
    <text evidence="5">The sequence shown here is derived from an EMBL/GenBank/DDBJ whole genome shotgun (WGS) entry which is preliminary data.</text>
</comment>
<dbReference type="InterPro" id="IPR051531">
    <property type="entry name" value="N-acetyltransferase"/>
</dbReference>
<dbReference type="GO" id="GO:0005737">
    <property type="term" value="C:cytoplasm"/>
    <property type="evidence" value="ECO:0007669"/>
    <property type="project" value="TreeGrafter"/>
</dbReference>
<evidence type="ECO:0000256" key="2">
    <source>
        <dbReference type="ARBA" id="ARBA00023315"/>
    </source>
</evidence>
<dbReference type="Gene3D" id="3.40.630.30">
    <property type="match status" value="1"/>
</dbReference>
<dbReference type="InterPro" id="IPR000182">
    <property type="entry name" value="GNAT_dom"/>
</dbReference>
<keyword evidence="1 5" id="KW-0808">Transferase</keyword>
<sequence length="172" mass="20344">MNKIENIYLRKPQPNDLAEIKLAYQNSIQLHQPWTYPPTDFEQYLTQEHRYFVCLIENDAIVGTFNISNIIRGHFHSAYLGYEAFYPYAGHGYMRHGLQLLLQEAFQMLNLHRLEANIQPENLSSIRLVTNAGFMKEGFSRQYLRVGGKAWKDHERWAILNTDWTDQKYQAF</sequence>
<dbReference type="EMBL" id="JRHX01000015">
    <property type="protein sequence ID" value="KXZ72807.1"/>
    <property type="molecule type" value="Genomic_DNA"/>
</dbReference>
<gene>
    <name evidence="5" type="ORF">AVENLUH13518_00225</name>
</gene>
<dbReference type="Proteomes" id="UP000075544">
    <property type="component" value="Unassembled WGS sequence"/>
</dbReference>
<dbReference type="PANTHER" id="PTHR43792:SF8">
    <property type="entry name" value="[RIBOSOMAL PROTEIN US5]-ALANINE N-ACETYLTRANSFERASE"/>
    <property type="match status" value="1"/>
</dbReference>
<organism evidence="5 6">
    <name type="scientific">Acinetobacter venetianus</name>
    <dbReference type="NCBI Taxonomy" id="52133"/>
    <lineage>
        <taxon>Bacteria</taxon>
        <taxon>Pseudomonadati</taxon>
        <taxon>Pseudomonadota</taxon>
        <taxon>Gammaproteobacteria</taxon>
        <taxon>Moraxellales</taxon>
        <taxon>Moraxellaceae</taxon>
        <taxon>Acinetobacter</taxon>
    </lineage>
</organism>
<dbReference type="GO" id="GO:0008999">
    <property type="term" value="F:protein-N-terminal-alanine acetyltransferase activity"/>
    <property type="evidence" value="ECO:0007669"/>
    <property type="project" value="TreeGrafter"/>
</dbReference>
<reference evidence="5 6" key="1">
    <citation type="journal article" date="2016" name="Sci. Rep.">
        <title>Genomic and phenotypic characterization of the species Acinetobacter venetianus.</title>
        <authorList>
            <person name="Fondi M."/>
            <person name="Maida I."/>
            <person name="Perrin E."/>
            <person name="Orlandini V."/>
            <person name="La Torre L."/>
            <person name="Bosi E."/>
            <person name="Negroni A."/>
            <person name="Zanaroli G."/>
            <person name="Fava F."/>
            <person name="Decorosi F."/>
            <person name="Giovannetti L."/>
            <person name="Viti C."/>
            <person name="Vaneechoutte M."/>
            <person name="Dijkshoorn L."/>
            <person name="Fani R."/>
        </authorList>
    </citation>
    <scope>NUCLEOTIDE SEQUENCE [LARGE SCALE GENOMIC DNA]</scope>
    <source>
        <strain evidence="5 6">LUH13518</strain>
    </source>
</reference>
<dbReference type="Pfam" id="PF13302">
    <property type="entry name" value="Acetyltransf_3"/>
    <property type="match status" value="1"/>
</dbReference>
<dbReference type="InterPro" id="IPR016181">
    <property type="entry name" value="Acyl_CoA_acyltransferase"/>
</dbReference>
<evidence type="ECO:0000256" key="3">
    <source>
        <dbReference type="ARBA" id="ARBA00038502"/>
    </source>
</evidence>
<feature type="domain" description="N-acetyltransferase" evidence="4">
    <location>
        <begin position="7"/>
        <end position="155"/>
    </location>
</feature>
<proteinExistence type="inferred from homology"/>